<protein>
    <recommendedName>
        <fullName evidence="8">VTT domain-containing protein</fullName>
    </recommendedName>
</protein>
<evidence type="ECO:0000313" key="10">
    <source>
        <dbReference type="Proteomes" id="UP000530660"/>
    </source>
</evidence>
<evidence type="ECO:0000256" key="3">
    <source>
        <dbReference type="ARBA" id="ARBA00022692"/>
    </source>
</evidence>
<gene>
    <name evidence="9" type="ORF">F1559_000997</name>
</gene>
<feature type="transmembrane region" description="Helical" evidence="7">
    <location>
        <begin position="238"/>
        <end position="258"/>
    </location>
</feature>
<evidence type="ECO:0000256" key="1">
    <source>
        <dbReference type="ARBA" id="ARBA00004651"/>
    </source>
</evidence>
<keyword evidence="2" id="KW-1003">Cell membrane</keyword>
<keyword evidence="10" id="KW-1185">Reference proteome</keyword>
<dbReference type="InterPro" id="IPR032816">
    <property type="entry name" value="VTT_dom"/>
</dbReference>
<feature type="domain" description="VTT" evidence="8">
    <location>
        <begin position="140"/>
        <end position="257"/>
    </location>
</feature>
<evidence type="ECO:0000256" key="4">
    <source>
        <dbReference type="ARBA" id="ARBA00022989"/>
    </source>
</evidence>
<feature type="transmembrane region" description="Helical" evidence="7">
    <location>
        <begin position="285"/>
        <end position="306"/>
    </location>
</feature>
<comment type="caution">
    <text evidence="9">The sequence shown here is derived from an EMBL/GenBank/DDBJ whole genome shotgun (WGS) entry which is preliminary data.</text>
</comment>
<organism evidence="9 10">
    <name type="scientific">Cyanidiococcus yangmingshanensis</name>
    <dbReference type="NCBI Taxonomy" id="2690220"/>
    <lineage>
        <taxon>Eukaryota</taxon>
        <taxon>Rhodophyta</taxon>
        <taxon>Bangiophyceae</taxon>
        <taxon>Cyanidiales</taxon>
        <taxon>Cyanidiaceae</taxon>
        <taxon>Cyanidiococcus</taxon>
    </lineage>
</organism>
<evidence type="ECO:0000313" key="9">
    <source>
        <dbReference type="EMBL" id="KAF6001206.1"/>
    </source>
</evidence>
<dbReference type="PANTHER" id="PTHR12677:SF59">
    <property type="entry name" value="GOLGI APPARATUS MEMBRANE PROTEIN TVP38-RELATED"/>
    <property type="match status" value="1"/>
</dbReference>
<evidence type="ECO:0000256" key="2">
    <source>
        <dbReference type="ARBA" id="ARBA00022475"/>
    </source>
</evidence>
<keyword evidence="4 7" id="KW-1133">Transmembrane helix</keyword>
<proteinExistence type="predicted"/>
<keyword evidence="5 7" id="KW-0472">Membrane</keyword>
<reference evidence="9 10" key="1">
    <citation type="journal article" date="2020" name="J. Phycol.">
        <title>Comparative genome analysis reveals Cyanidiococcus gen. nov., a new extremophilic red algal genus sister to Cyanidioschyzon (Cyanidioschyzonaceae, Rhodophyta).</title>
        <authorList>
            <person name="Liu S.-L."/>
            <person name="Chiang Y.-R."/>
            <person name="Yoon H.S."/>
            <person name="Fu H.-Y."/>
        </authorList>
    </citation>
    <scope>NUCLEOTIDE SEQUENCE [LARGE SCALE GENOMIC DNA]</scope>
    <source>
        <strain evidence="9 10">THAL066</strain>
    </source>
</reference>
<dbReference type="PANTHER" id="PTHR12677">
    <property type="entry name" value="GOLGI APPARATUS MEMBRANE PROTEIN TVP38-RELATED"/>
    <property type="match status" value="1"/>
</dbReference>
<feature type="transmembrane region" description="Helical" evidence="7">
    <location>
        <begin position="133"/>
        <end position="156"/>
    </location>
</feature>
<dbReference type="Proteomes" id="UP000530660">
    <property type="component" value="Unassembled WGS sequence"/>
</dbReference>
<accession>A0A7J7IDN4</accession>
<dbReference type="EMBL" id="VWRR01000015">
    <property type="protein sequence ID" value="KAF6001206.1"/>
    <property type="molecule type" value="Genomic_DNA"/>
</dbReference>
<dbReference type="Pfam" id="PF09335">
    <property type="entry name" value="VTT_dom"/>
    <property type="match status" value="1"/>
</dbReference>
<evidence type="ECO:0000259" key="8">
    <source>
        <dbReference type="Pfam" id="PF09335"/>
    </source>
</evidence>
<dbReference type="GO" id="GO:0005886">
    <property type="term" value="C:plasma membrane"/>
    <property type="evidence" value="ECO:0007669"/>
    <property type="project" value="UniProtKB-SubCell"/>
</dbReference>
<evidence type="ECO:0000256" key="5">
    <source>
        <dbReference type="ARBA" id="ARBA00023136"/>
    </source>
</evidence>
<sequence>MAFQLLVVKPVRWRTSSVLTQRPTLRARWRSFTLLHRARVRLACLSVSGETQPIGMVQQPTAAGAAPKVTSPNRRLLWALAAVALVTVTLLVRRLWQQPWLHAWIASLVQHLLTLSDKYGVVQVTAALSVLHLVAIVLCFPASALIEVAAGYALGFPLGFLSMHVSKVAAAVVCFALGRTILFGYVQRQSERFPRFRDWLDVVRREGPTMMLYMRLSPVPSFLNNYLLAAVGVRFTDFLWTTALGTIPGLLPLVGAGVGARDLSLLSIGAEGGLSKAAVPTWAHLLRLGSTLVGVILLIGLLVRLYRQRLESRAPMLKADHTDADAANENPDTGAGTTSL</sequence>
<feature type="transmembrane region" description="Helical" evidence="7">
    <location>
        <begin position="76"/>
        <end position="96"/>
    </location>
</feature>
<dbReference type="InterPro" id="IPR015414">
    <property type="entry name" value="TMEM64"/>
</dbReference>
<dbReference type="OrthoDB" id="166803at2759"/>
<name>A0A7J7IDN4_9RHOD</name>
<evidence type="ECO:0000256" key="6">
    <source>
        <dbReference type="SAM" id="MobiDB-lite"/>
    </source>
</evidence>
<evidence type="ECO:0000256" key="7">
    <source>
        <dbReference type="SAM" id="Phobius"/>
    </source>
</evidence>
<comment type="subcellular location">
    <subcellularLocation>
        <location evidence="1">Cell membrane</location>
        <topology evidence="1">Multi-pass membrane protein</topology>
    </subcellularLocation>
</comment>
<feature type="transmembrane region" description="Helical" evidence="7">
    <location>
        <begin position="168"/>
        <end position="186"/>
    </location>
</feature>
<keyword evidence="3 7" id="KW-0812">Transmembrane</keyword>
<dbReference type="AlphaFoldDB" id="A0A7J7IDN4"/>
<feature type="region of interest" description="Disordered" evidence="6">
    <location>
        <begin position="321"/>
        <end position="340"/>
    </location>
</feature>